<dbReference type="RefSeq" id="XP_072843161.1">
    <property type="nucleotide sequence ID" value="XM_072987060.1"/>
</dbReference>
<feature type="region of interest" description="Disordered" evidence="1">
    <location>
        <begin position="1"/>
        <end position="46"/>
    </location>
</feature>
<name>A0ABM5FCM5_9SAUR</name>
<evidence type="ECO:0000313" key="3">
    <source>
        <dbReference type="RefSeq" id="XP_072843161.1"/>
    </source>
</evidence>
<feature type="compositionally biased region" description="Low complexity" evidence="1">
    <location>
        <begin position="216"/>
        <end position="226"/>
    </location>
</feature>
<feature type="region of interest" description="Disordered" evidence="1">
    <location>
        <begin position="200"/>
        <end position="265"/>
    </location>
</feature>
<sequence>MSQREDHAQKLSTPKTLQRWRELEEQNVDDPEKQEQERSVLGPDGQSGIQRCAPPACLPACLLLLLLLLLPPPSLPPSFAVSRIKLQEPKKNLSGGQAGGKTRAAAAAGAARPTRARISRPPYRRGVFPAPAPLPGARAEGLAGAPLAASFQYGTVGAQAHAPAAAASPFFFSFPRSPPLPSSLPGFLGARATRSLALRHAEPRRRAGDGSPARPPAGLLRPRTLGVPGLRRRSRGSRRKVAPPALWAPERASRSPRPVAAPPCPRGFPREARTCLKFSRAQLGRGAPACPPACLPAAEGWGGGGEARRTPLRKGDVPCIGMGAGRQLAGFRTRDRQTHSVSSALSLSPGSAPLASRARRAMHNLSPVFPGPRETG</sequence>
<organism evidence="2 3">
    <name type="scientific">Pogona vitticeps</name>
    <name type="common">central bearded dragon</name>
    <dbReference type="NCBI Taxonomy" id="103695"/>
    <lineage>
        <taxon>Eukaryota</taxon>
        <taxon>Metazoa</taxon>
        <taxon>Chordata</taxon>
        <taxon>Craniata</taxon>
        <taxon>Vertebrata</taxon>
        <taxon>Euteleostomi</taxon>
        <taxon>Lepidosauria</taxon>
        <taxon>Squamata</taxon>
        <taxon>Bifurcata</taxon>
        <taxon>Unidentata</taxon>
        <taxon>Episquamata</taxon>
        <taxon>Toxicofera</taxon>
        <taxon>Iguania</taxon>
        <taxon>Acrodonta</taxon>
        <taxon>Agamidae</taxon>
        <taxon>Amphibolurinae</taxon>
        <taxon>Pogona</taxon>
    </lineage>
</organism>
<gene>
    <name evidence="3" type="primary">LOC140703698</name>
</gene>
<feature type="compositionally biased region" description="Basic and acidic residues" evidence="1">
    <location>
        <begin position="19"/>
        <end position="38"/>
    </location>
</feature>
<evidence type="ECO:0000256" key="1">
    <source>
        <dbReference type="SAM" id="MobiDB-lite"/>
    </source>
</evidence>
<dbReference type="Proteomes" id="UP001652642">
    <property type="component" value="Chromosome 2"/>
</dbReference>
<reference evidence="2" key="1">
    <citation type="submission" date="2025-05" db="UniProtKB">
        <authorList>
            <consortium name="RefSeq"/>
        </authorList>
    </citation>
    <scope>NUCLEOTIDE SEQUENCE [LARGE SCALE GENOMIC DNA]</scope>
</reference>
<reference evidence="3" key="2">
    <citation type="submission" date="2025-08" db="UniProtKB">
        <authorList>
            <consortium name="RefSeq"/>
        </authorList>
    </citation>
    <scope>IDENTIFICATION</scope>
</reference>
<accession>A0ABM5FCM5</accession>
<feature type="region of interest" description="Disordered" evidence="1">
    <location>
        <begin position="91"/>
        <end position="124"/>
    </location>
</feature>
<proteinExistence type="predicted"/>
<feature type="compositionally biased region" description="Low complexity" evidence="1">
    <location>
        <begin position="100"/>
        <end position="113"/>
    </location>
</feature>
<protein>
    <submittedName>
        <fullName evidence="3">Uncharacterized protein</fullName>
    </submittedName>
</protein>
<dbReference type="GeneID" id="140703698"/>
<feature type="compositionally biased region" description="Basic residues" evidence="1">
    <location>
        <begin position="230"/>
        <end position="241"/>
    </location>
</feature>
<evidence type="ECO:0000313" key="2">
    <source>
        <dbReference type="Proteomes" id="UP001652642"/>
    </source>
</evidence>
<keyword evidence="2" id="KW-1185">Reference proteome</keyword>